<evidence type="ECO:0000259" key="2">
    <source>
        <dbReference type="Pfam" id="PF25939"/>
    </source>
</evidence>
<dbReference type="Pfam" id="PF25939">
    <property type="entry name" value="DUF7982"/>
    <property type="match status" value="1"/>
</dbReference>
<dbReference type="Proteomes" id="UP001523230">
    <property type="component" value="Unassembled WGS sequence"/>
</dbReference>
<organism evidence="3 4">
    <name type="scientific">Methanoculleus oceani</name>
    <dbReference type="NCBI Taxonomy" id="2184756"/>
    <lineage>
        <taxon>Archaea</taxon>
        <taxon>Methanobacteriati</taxon>
        <taxon>Methanobacteriota</taxon>
        <taxon>Stenosarchaea group</taxon>
        <taxon>Methanomicrobia</taxon>
        <taxon>Methanomicrobiales</taxon>
        <taxon>Methanomicrobiaceae</taxon>
        <taxon>Methanoculleus</taxon>
    </lineage>
</organism>
<feature type="transmembrane region" description="Helical" evidence="1">
    <location>
        <begin position="12"/>
        <end position="29"/>
    </location>
</feature>
<feature type="transmembrane region" description="Helical" evidence="1">
    <location>
        <begin position="41"/>
        <end position="60"/>
    </location>
</feature>
<keyword evidence="1" id="KW-1133">Transmembrane helix</keyword>
<dbReference type="RefSeq" id="WP_250986906.1">
    <property type="nucleotide sequence ID" value="NZ_QFDM01000001.1"/>
</dbReference>
<comment type="caution">
    <text evidence="3">The sequence shown here is derived from an EMBL/GenBank/DDBJ whole genome shotgun (WGS) entry which is preliminary data.</text>
</comment>
<evidence type="ECO:0000256" key="1">
    <source>
        <dbReference type="SAM" id="Phobius"/>
    </source>
</evidence>
<keyword evidence="1" id="KW-0812">Transmembrane</keyword>
<dbReference type="EMBL" id="QFDM01000001">
    <property type="protein sequence ID" value="MCM2465682.1"/>
    <property type="molecule type" value="Genomic_DNA"/>
</dbReference>
<dbReference type="AlphaFoldDB" id="A0ABD4TDL8"/>
<gene>
    <name evidence="3" type="ORF">DIC75_05035</name>
</gene>
<accession>A0ABD4TDL8</accession>
<keyword evidence="1" id="KW-0472">Membrane</keyword>
<reference evidence="3 4" key="1">
    <citation type="submission" date="2018-05" db="EMBL/GenBank/DDBJ databases">
        <title>Isolation and characterization of genus Methanoculleus species and their viruses from deep sea marine sediment offshore southwestern Taiwan.</title>
        <authorList>
            <person name="Wei W.-H."/>
            <person name="Chen W.-C."/>
            <person name="Lai M.-C."/>
            <person name="Chen S.-C."/>
        </authorList>
    </citation>
    <scope>NUCLEOTIDE SEQUENCE [LARGE SCALE GENOMIC DNA]</scope>
    <source>
        <strain evidence="3 4">CWC-02</strain>
    </source>
</reference>
<feature type="domain" description="DUF7982" evidence="2">
    <location>
        <begin position="5"/>
        <end position="182"/>
    </location>
</feature>
<protein>
    <recommendedName>
        <fullName evidence="2">DUF7982 domain-containing protein</fullName>
    </recommendedName>
</protein>
<proteinExistence type="predicted"/>
<sequence>METDERERYRIGASLLIGFAVLLLIAALATDQWRYMQTPLFMLSTTCFIGGVFLFAFGGGESVDARLASRLSLQGIPALGRIIRNLGGYGTAIFLPPDSPDGRVMQFIPTQPACRPLFGDGGGFAYHDGSTGTIAHPLAGPVLEDLKRDNELVLPSEYGLLMGAIREVCEDLLSVADRVDIRRVDDTVIFHLHNYLFFSGCAALRKESPEVCILCPCSICSLIACMIAEGLKCEVSLNCVTLDDSGRSPGMEIRYTLKMGTDEPQS</sequence>
<keyword evidence="4" id="KW-1185">Reference proteome</keyword>
<name>A0ABD4TDL8_9EURY</name>
<evidence type="ECO:0000313" key="3">
    <source>
        <dbReference type="EMBL" id="MCM2465682.1"/>
    </source>
</evidence>
<evidence type="ECO:0000313" key="4">
    <source>
        <dbReference type="Proteomes" id="UP001523230"/>
    </source>
</evidence>
<dbReference type="InterPro" id="IPR058288">
    <property type="entry name" value="DUF7982"/>
</dbReference>